<dbReference type="InterPro" id="IPR052968">
    <property type="entry name" value="Nucleotide_metab_enz"/>
</dbReference>
<dbReference type="SUPFAM" id="SSF64182">
    <property type="entry name" value="DHH phosphoesterases"/>
    <property type="match status" value="1"/>
</dbReference>
<sequence length="335" mass="36543">MGVAGVVAEMVSESLSLDIHRIVTDSDLDGVVTGAILRRWWPEAEVVFGHPGELRAGLLDDCMDRHTAVCDLPRHPKCGLSIDHHQSNAPTEHDDDGVVVIWRQAPSAARIAYDLLAANTDLSDLTDMLVWVDKLDGGGITREEFRSNHPVVWLGRLIDVESGLALHILEALQQGVSVSDILSDFKVAPALAERQRRQEEMDTVISESIEVVDRLAIVRLEGHGLRSNGYHVTALVGEDCDACLVVHGDVGASFGEEDRYPVSASFYTNSFLHTTGGIYDLTRLATRFDSDGGGHANACGCRIQALESGARVSRAVTNGDIEENLAVWLEMWAER</sequence>
<proteinExistence type="predicted"/>
<dbReference type="PANTHER" id="PTHR42146">
    <property type="entry name" value="3',5'-CYCLIC-NUCLEOTIDE PHOSPHODIESTERASE"/>
    <property type="match status" value="1"/>
</dbReference>
<organism evidence="1">
    <name type="scientific">uncultured marine group II/III euryarchaeote SAT1000_19_E11</name>
    <dbReference type="NCBI Taxonomy" id="1456566"/>
    <lineage>
        <taxon>Archaea</taxon>
        <taxon>Methanobacteriati</taxon>
        <taxon>Methanobacteriota</taxon>
        <taxon>environmental samples</taxon>
    </lineage>
</organism>
<protein>
    <submittedName>
        <fullName evidence="1">Exopolyphosphatase-related protein</fullName>
    </submittedName>
</protein>
<dbReference type="EMBL" id="KF901243">
    <property type="protein sequence ID" value="AIF23875.1"/>
    <property type="molecule type" value="Genomic_DNA"/>
</dbReference>
<reference evidence="1" key="1">
    <citation type="journal article" date="2014" name="Genome Biol. Evol.">
        <title>Pangenome evidence for extensive interdomain horizontal transfer affecting lineage core and shell genes in uncultured planktonic thaumarchaeota and euryarchaeota.</title>
        <authorList>
            <person name="Deschamps P."/>
            <person name="Zivanovic Y."/>
            <person name="Moreira D."/>
            <person name="Rodriguez-Valera F."/>
            <person name="Lopez-Garcia P."/>
        </authorList>
    </citation>
    <scope>NUCLEOTIDE SEQUENCE</scope>
</reference>
<dbReference type="AlphaFoldDB" id="A0A075I7J2"/>
<dbReference type="PANTHER" id="PTHR42146:SF1">
    <property type="entry name" value="OLIGORIBONUCLEASE NRNB"/>
    <property type="match status" value="1"/>
</dbReference>
<accession>A0A075I7J2</accession>
<name>A0A075I7J2_9EURY</name>
<dbReference type="InterPro" id="IPR038763">
    <property type="entry name" value="DHH_sf"/>
</dbReference>
<evidence type="ECO:0000313" key="1">
    <source>
        <dbReference type="EMBL" id="AIF23875.1"/>
    </source>
</evidence>